<dbReference type="AlphaFoldDB" id="A0A9P7YQD7"/>
<name>A0A9P7YQD7_9HELO</name>
<evidence type="ECO:0000259" key="3">
    <source>
        <dbReference type="Pfam" id="PF25358"/>
    </source>
</evidence>
<dbReference type="PANTHER" id="PTHR23079:SF17">
    <property type="entry name" value="RNA-DEPENDENT RNA POLYMERASE"/>
    <property type="match status" value="1"/>
</dbReference>
<sequence>MEVFVRNVPPQSNDKALRNCLKPYFAALAIRDVHCQKHQGKRFASLTFLSIDHGQSFLARHGQAKLVDGRRPANRRLVLIKFHGLPIYFELSKQEANPYLLRVLRKEADERHTNAHHAIPRYAAINALPISFKCDYMQCGVWATKGNEVVFSPQKTWIGDATAAFKERVMILTMASGTRIDFRYTSTLEITTQDGSTPAVTFTMWEAPRFFQKILDDPAAEMLRALSLNMNSASLPATYGRKGPDRYRLPYLDDDHKDIAGCCLVYRMTLRKHQYSDTQVELDIGGLMETLGKVPGMPSILHQTTRVHNPPESWAEGLRGLLRYLSRPSHNLTLPFEVKFQIQRLAQDGYLSPFTVISLLPEFGAIACRSSVHVAISTLRKFARQIHYVRPGTDPVDLNLNSFTELLHECEVVAGNESAAGYESFAASSTMTSIHRARVTPSSIRLHGPEPESMNRVLRRYPSDHSYFIRVQFCDEDGEPVRFNPRISNENIYHGKFKEILDRGIKIADRTYKFLGYSNSSLRAQSAWFAAAFYRNNIVQDYDNIIEDLGNFVNIRCPAKCSSRIGQTFSDTRTAVKIDLDIVREVQDVTRNGRTFSDGVGTVSPSVMKVIWERLPKKAGMKPTCLQIRFQGAKGMISLDTRLSGDVLAIRESMIKFRGSKSADLEICEAAYKPLPMYFNRQFIKILEDMGVEDKYFLDLQAAEVKRLREVTDNPLGVSKFLTRQSIGETVQLPWFLEELALMNLDFRSDGFLKDVVEVALLAELRQLKHKTRIPVPKGYHLHGLMDETGFLEEGQIFCVVVVEGVSYCIAGNDLIVSRAPALHPGDVQMVTGVKPPQGSPLYGLTNCICFSQKGHRDLPSMLSGGDLDGDRYYLLWDENCKPMRTFQPADYSIVPPLDIGRKVDKNDMTEFFLKFMESDQLGRIAVNHRVKADQMEQGTRHPDCLQLAAMHSTAVDFSKTGIPVDMSLLPRGNPWRPDFEAPGPYVCIEKHEGLSFEQDVYRDPVEREDDDDEYNTYRYYESHKILGKLYRSIDEREIFGHIQKRTSAVGAARRSDVMDRVWQDVVNRTALIQWDYFMDKARDIRDMYEGCLFVIMTEYSGHPSRPLSELEVFTGNILGKTGVPTRRQHELSKTMKEKFNEDMAFIVNCILKDGDKLSEDSLSRSIACFAASLEDDSHDRRERLSSFKYVAAAICLKEVNKIPGFQVMPTLDLFNLPPLSSRFFPL</sequence>
<dbReference type="InterPro" id="IPR057596">
    <property type="entry name" value="RDRP_core"/>
</dbReference>
<dbReference type="GO" id="GO:0003968">
    <property type="term" value="F:RNA-directed RNA polymerase activity"/>
    <property type="evidence" value="ECO:0007669"/>
    <property type="project" value="UniProtKB-KW"/>
</dbReference>
<feature type="domain" description="RdRP-like PH" evidence="3">
    <location>
        <begin position="131"/>
        <end position="311"/>
    </location>
</feature>
<reference evidence="4" key="1">
    <citation type="journal article" date="2021" name="IMA Fungus">
        <title>Genomic characterization of three marine fungi, including Emericellopsis atlantica sp. nov. with signatures of a generalist lifestyle and marine biomass degradation.</title>
        <authorList>
            <person name="Hagestad O.C."/>
            <person name="Hou L."/>
            <person name="Andersen J.H."/>
            <person name="Hansen E.H."/>
            <person name="Altermark B."/>
            <person name="Li C."/>
            <person name="Kuhnert E."/>
            <person name="Cox R.J."/>
            <person name="Crous P.W."/>
            <person name="Spatafora J.W."/>
            <person name="Lail K."/>
            <person name="Amirebrahimi M."/>
            <person name="Lipzen A."/>
            <person name="Pangilinan J."/>
            <person name="Andreopoulos W."/>
            <person name="Hayes R.D."/>
            <person name="Ng V."/>
            <person name="Grigoriev I.V."/>
            <person name="Jackson S.A."/>
            <person name="Sutton T.D.S."/>
            <person name="Dobson A.D.W."/>
            <person name="Rama T."/>
        </authorList>
    </citation>
    <scope>NUCLEOTIDE SEQUENCE</scope>
    <source>
        <strain evidence="4">TRa018bII</strain>
    </source>
</reference>
<evidence type="ECO:0000259" key="2">
    <source>
        <dbReference type="Pfam" id="PF05183"/>
    </source>
</evidence>
<comment type="caution">
    <text evidence="4">The sequence shown here is derived from an EMBL/GenBank/DDBJ whole genome shotgun (WGS) entry which is preliminary data.</text>
</comment>
<evidence type="ECO:0000256" key="1">
    <source>
        <dbReference type="RuleBase" id="RU363098"/>
    </source>
</evidence>
<comment type="similarity">
    <text evidence="1">Belongs to the RdRP family.</text>
</comment>
<evidence type="ECO:0000313" key="4">
    <source>
        <dbReference type="EMBL" id="KAG9237482.1"/>
    </source>
</evidence>
<dbReference type="Proteomes" id="UP000824998">
    <property type="component" value="Unassembled WGS sequence"/>
</dbReference>
<dbReference type="GO" id="GO:0031380">
    <property type="term" value="C:nuclear RNA-directed RNA polymerase complex"/>
    <property type="evidence" value="ECO:0007669"/>
    <property type="project" value="TreeGrafter"/>
</dbReference>
<dbReference type="GO" id="GO:0030422">
    <property type="term" value="P:siRNA processing"/>
    <property type="evidence" value="ECO:0007669"/>
    <property type="project" value="TreeGrafter"/>
</dbReference>
<keyword evidence="1" id="KW-0696">RNA-directed RNA polymerase</keyword>
<dbReference type="PANTHER" id="PTHR23079">
    <property type="entry name" value="RNA-DEPENDENT RNA POLYMERASE"/>
    <property type="match status" value="1"/>
</dbReference>
<keyword evidence="1" id="KW-0548">Nucleotidyltransferase</keyword>
<dbReference type="GO" id="GO:0003723">
    <property type="term" value="F:RNA binding"/>
    <property type="evidence" value="ECO:0007669"/>
    <property type="project" value="UniProtKB-KW"/>
</dbReference>
<accession>A0A9P7YQD7</accession>
<dbReference type="OrthoDB" id="6513042at2759"/>
<dbReference type="Pfam" id="PF05183">
    <property type="entry name" value="RdRP"/>
    <property type="match status" value="1"/>
</dbReference>
<comment type="catalytic activity">
    <reaction evidence="1">
        <text>RNA(n) + a ribonucleoside 5'-triphosphate = RNA(n+1) + diphosphate</text>
        <dbReference type="Rhea" id="RHEA:21248"/>
        <dbReference type="Rhea" id="RHEA-COMP:14527"/>
        <dbReference type="Rhea" id="RHEA-COMP:17342"/>
        <dbReference type="ChEBI" id="CHEBI:33019"/>
        <dbReference type="ChEBI" id="CHEBI:61557"/>
        <dbReference type="ChEBI" id="CHEBI:140395"/>
        <dbReference type="EC" id="2.7.7.48"/>
    </reaction>
</comment>
<keyword evidence="5" id="KW-1185">Reference proteome</keyword>
<dbReference type="Pfam" id="PF25358">
    <property type="entry name" value="PH_fung_RdRP"/>
    <property type="match status" value="1"/>
</dbReference>
<keyword evidence="1" id="KW-0694">RNA-binding</keyword>
<dbReference type="EC" id="2.7.7.48" evidence="1"/>
<gene>
    <name evidence="4" type="ORF">BJ875DRAFT_481229</name>
</gene>
<dbReference type="InterPro" id="IPR007855">
    <property type="entry name" value="RDRP"/>
</dbReference>
<feature type="domain" description="RDRP core" evidence="2">
    <location>
        <begin position="439"/>
        <end position="1034"/>
    </location>
</feature>
<evidence type="ECO:0000313" key="5">
    <source>
        <dbReference type="Proteomes" id="UP000824998"/>
    </source>
</evidence>
<protein>
    <recommendedName>
        <fullName evidence="1">RNA-dependent RNA polymerase</fullName>
        <ecNumber evidence="1">2.7.7.48</ecNumber>
    </recommendedName>
</protein>
<proteinExistence type="inferred from homology"/>
<keyword evidence="1" id="KW-0808">Transferase</keyword>
<dbReference type="EMBL" id="MU251385">
    <property type="protein sequence ID" value="KAG9237482.1"/>
    <property type="molecule type" value="Genomic_DNA"/>
</dbReference>
<dbReference type="InterPro" id="IPR057503">
    <property type="entry name" value="PH_RdRP"/>
</dbReference>
<organism evidence="4 5">
    <name type="scientific">Amylocarpus encephaloides</name>
    <dbReference type="NCBI Taxonomy" id="45428"/>
    <lineage>
        <taxon>Eukaryota</taxon>
        <taxon>Fungi</taxon>
        <taxon>Dikarya</taxon>
        <taxon>Ascomycota</taxon>
        <taxon>Pezizomycotina</taxon>
        <taxon>Leotiomycetes</taxon>
        <taxon>Helotiales</taxon>
        <taxon>Helotiales incertae sedis</taxon>
        <taxon>Amylocarpus</taxon>
    </lineage>
</organism>